<evidence type="ECO:0000256" key="2">
    <source>
        <dbReference type="ARBA" id="ARBA00022692"/>
    </source>
</evidence>
<feature type="compositionally biased region" description="Basic residues" evidence="7">
    <location>
        <begin position="473"/>
        <end position="483"/>
    </location>
</feature>
<keyword evidence="2" id="KW-0812">Transmembrane</keyword>
<dbReference type="GO" id="GO:0007097">
    <property type="term" value="P:nuclear migration"/>
    <property type="evidence" value="ECO:0007669"/>
    <property type="project" value="TreeGrafter"/>
</dbReference>
<evidence type="ECO:0000256" key="4">
    <source>
        <dbReference type="ARBA" id="ARBA00022989"/>
    </source>
</evidence>
<feature type="compositionally biased region" description="Basic and acidic residues" evidence="7">
    <location>
        <begin position="484"/>
        <end position="508"/>
    </location>
</feature>
<dbReference type="OrthoDB" id="6618337at2759"/>
<feature type="region of interest" description="Disordered" evidence="7">
    <location>
        <begin position="692"/>
        <end position="724"/>
    </location>
</feature>
<keyword evidence="6" id="KW-0175">Coiled coil</keyword>
<comment type="caution">
    <text evidence="8">The sequence shown here is derived from an EMBL/GenBank/DDBJ whole genome shotgun (WGS) entry which is preliminary data.</text>
</comment>
<dbReference type="GO" id="GO:0005737">
    <property type="term" value="C:cytoplasm"/>
    <property type="evidence" value="ECO:0007669"/>
    <property type="project" value="TreeGrafter"/>
</dbReference>
<evidence type="ECO:0000256" key="3">
    <source>
        <dbReference type="ARBA" id="ARBA00022737"/>
    </source>
</evidence>
<organism evidence="8 9">
    <name type="scientific">Pararge aegeria aegeria</name>
    <dbReference type="NCBI Taxonomy" id="348720"/>
    <lineage>
        <taxon>Eukaryota</taxon>
        <taxon>Metazoa</taxon>
        <taxon>Ecdysozoa</taxon>
        <taxon>Arthropoda</taxon>
        <taxon>Hexapoda</taxon>
        <taxon>Insecta</taxon>
        <taxon>Pterygota</taxon>
        <taxon>Neoptera</taxon>
        <taxon>Endopterygota</taxon>
        <taxon>Lepidoptera</taxon>
        <taxon>Glossata</taxon>
        <taxon>Ditrysia</taxon>
        <taxon>Papilionoidea</taxon>
        <taxon>Nymphalidae</taxon>
        <taxon>Satyrinae</taxon>
        <taxon>Satyrini</taxon>
        <taxon>Parargina</taxon>
        <taxon>Pararge</taxon>
    </lineage>
</organism>
<gene>
    <name evidence="8" type="primary">jg2122</name>
    <name evidence="8" type="ORF">PAEG_LOCUS5651</name>
</gene>
<accession>A0A8S4QQX2</accession>
<feature type="region of interest" description="Disordered" evidence="7">
    <location>
        <begin position="884"/>
        <end position="903"/>
    </location>
</feature>
<dbReference type="SUPFAM" id="SSF46966">
    <property type="entry name" value="Spectrin repeat"/>
    <property type="match status" value="1"/>
</dbReference>
<feature type="region of interest" description="Disordered" evidence="7">
    <location>
        <begin position="327"/>
        <end position="371"/>
    </location>
</feature>
<feature type="non-terminal residue" evidence="8">
    <location>
        <position position="1"/>
    </location>
</feature>
<feature type="compositionally biased region" description="Basic and acidic residues" evidence="7">
    <location>
        <begin position="346"/>
        <end position="361"/>
    </location>
</feature>
<feature type="compositionally biased region" description="Polar residues" evidence="7">
    <location>
        <begin position="884"/>
        <end position="902"/>
    </location>
</feature>
<evidence type="ECO:0000256" key="6">
    <source>
        <dbReference type="SAM" id="Coils"/>
    </source>
</evidence>
<feature type="compositionally biased region" description="Basic and acidic residues" evidence="7">
    <location>
        <begin position="707"/>
        <end position="719"/>
    </location>
</feature>
<dbReference type="GO" id="GO:0034993">
    <property type="term" value="C:meiotic nuclear membrane microtubule tethering complex"/>
    <property type="evidence" value="ECO:0007669"/>
    <property type="project" value="TreeGrafter"/>
</dbReference>
<dbReference type="Gene3D" id="1.20.58.60">
    <property type="match status" value="1"/>
</dbReference>
<keyword evidence="5" id="KW-0472">Membrane</keyword>
<evidence type="ECO:0000256" key="5">
    <source>
        <dbReference type="ARBA" id="ARBA00023136"/>
    </source>
</evidence>
<dbReference type="GO" id="GO:0051015">
    <property type="term" value="F:actin filament binding"/>
    <property type="evidence" value="ECO:0007669"/>
    <property type="project" value="TreeGrafter"/>
</dbReference>
<evidence type="ECO:0000313" key="9">
    <source>
        <dbReference type="Proteomes" id="UP000838756"/>
    </source>
</evidence>
<keyword evidence="3" id="KW-0677">Repeat</keyword>
<evidence type="ECO:0000256" key="1">
    <source>
        <dbReference type="ARBA" id="ARBA00004370"/>
    </source>
</evidence>
<keyword evidence="4" id="KW-1133">Transmembrane helix</keyword>
<feature type="region of interest" description="Disordered" evidence="7">
    <location>
        <begin position="392"/>
        <end position="509"/>
    </location>
</feature>
<dbReference type="PANTHER" id="PTHR47535">
    <property type="entry name" value="MUSCLE-SPECIFIC PROTEIN 300 KDA, ISOFORM G"/>
    <property type="match status" value="1"/>
</dbReference>
<dbReference type="InterPro" id="IPR052403">
    <property type="entry name" value="LINC-complex_assoc"/>
</dbReference>
<evidence type="ECO:0000313" key="8">
    <source>
        <dbReference type="EMBL" id="CAH2217769.1"/>
    </source>
</evidence>
<feature type="compositionally biased region" description="Polar residues" evidence="7">
    <location>
        <begin position="362"/>
        <end position="371"/>
    </location>
</feature>
<dbReference type="PANTHER" id="PTHR47535:SF10">
    <property type="entry name" value="MUSCLE-SPECIFIC PROTEIN 300 KDA"/>
    <property type="match status" value="1"/>
</dbReference>
<keyword evidence="9" id="KW-1185">Reference proteome</keyword>
<feature type="compositionally biased region" description="Basic residues" evidence="7">
    <location>
        <begin position="429"/>
        <end position="440"/>
    </location>
</feature>
<feature type="region of interest" description="Disordered" evidence="7">
    <location>
        <begin position="933"/>
        <end position="966"/>
    </location>
</feature>
<feature type="coiled-coil region" evidence="6">
    <location>
        <begin position="1615"/>
        <end position="1662"/>
    </location>
</feature>
<sequence>DTLAVQPSDKHLPASEMLLKGLTDQDITFINKPDHIVTEKNIWGNEFSTSGGDEKYEASKEITKKQVIEISSDGLKNSQDETDIQSFDKDENLTIKDYLLAQSSVKDKPVEVATVLSETNFESESQEPEGSYIQPFDFASKRSPLPTLEVPTKFETVPESITAYDVNAFIESERLDNHLRNITPVTITEGQSTKYVHEENIEKSSQTSLTKEDNLNQISEGLGNDIQKLNISISISKTDKNKTIEPKIEVDLKVDNLDKTQPTATICKKDITATLPTEITIIKEYIEKNTSDDLEKPKPEDLVSMAESLKLQDIVQELSEESVPLETLVEQPKDQEPMQELSIKSSPKDLDSNLETDRSITDTESSSLGNYVELQTATPIESPKPTNDLLVTKEASLEPVSLSARSESTTEKGYEPEDTSLIKEEEKHERKKRQKKRKSHAVSEETIYPKQTTTEDDTAISTPVEMEEPIQTRKIKAKKGKKKSFVDNKTNEPEPRLSETPEMAKPDSPKVGIEIVTTSPQDESYHTISETSDMNTVKIVEECIGSSPEIEKEMSTTVTYPISIVEEIATSEYSVQTSPEIQESTKDDKIEILKEMTDIELQTSPTPVSEIVIQTTPIEDKEAQTQTSDNISVIEKVEVVNSQIQTSRAETPEPIITTEVTTQVLPRDIVTPDDKFSQTSSPIVEEVKPIVEKGTREIQTSPPPAISKEEKSTEVKVETTESDIQTVKQETIDQETLTSPTKTKEVTEISIQTPEVSLVDTYTQSESIEAVTKPKVEKPLSPDMLILDKKVITVDSTQQTSPRIYEEDSKPDPKQIITVDTLQQTSPRVDYDITPVIPSLDLTHNEVTYIDNVQQTTPREQLESPVFLPAREVSKKEVTVTDSTIQTSPRVYSEDSISTSTDEPYEVHLRAQVSIPQATDSFIENERYSEQTSILGDACKQKRRKPKKKTESPLQSPGSLSDPINAELSLSVTPTSEDLSSKETSSIDEGISQLASPVLLQQESYIVTQRPTYSDVVQRSKSKSPSPSKTITAPKSVKAKLLSVLEKRTQSVCEPQKVSGDIMTVTLFEPSVEKSYDLIVNKELDRLKDAVNSNDAVKTEKCIITVIETISIWLEEIQYKIKKEITTGLEESIEPERIVDVENYIRRLKETVYITEINEETITLIETLTRQVHAVRCVRDQSLVIAREGENEWETFLLDVNKLSDAVEKVKSQIDLFNLSEAPTQQKLDDLDKIEIENVANFDTFRKMIRIYKDILEKNPKKECPSVLYHCNDDTKQVENAINTERDRLLQLSSLSEEYEQTLQDFGQITDVAEALLDGKIIVSNLEHLHEEIQKHRKFFVNLSHCRAILESLENNLDSETRAKYSSLHHSLHDRATIIIDRAAGRAQQMTLAASRWSVLDQDMKEEQQWLGVAQQRIPDLTNVTSIDHNQYINLYQSISLDVSHHNAKMLRLLSISEGLQGLIVCSGLETECSIALDTLLKLQEDIDSRLTRLTAFRENWVTYDYLIDRIEGWMKIANKELEQITPENITTTNNLRRFWELKAQHEVHNNLKNESGVQFEKALEILPISDEMVQREFFSKIEDKWRDLSTRISNIHTSAIQNISDRDVSSSEKLNILEDEMRELRAMLDGLKGVIKNDDELNLYIERLQVMTSRIDRIQNELGRLSLLPTAESERLGALLTQSGLLDDQIAEELERSMLLKEKIVHVQTGIARCQKSQRRARLTLEECEAAERLGSDVVERASQSCQKLLEDLSSQWRDILALRQALHTLPISLRICVSPVSIERDISALQETHAELETACNELRMRLRNKLQLWRRFERQLELVQGAVREADYMVELLTVQGQVDYDRLLKATEKLETLNESLSRRSGELVGELRNAAVPLEASTDPGIAAKLRKELDDAAAAYEHTCTNLTQLCDK</sequence>
<dbReference type="EMBL" id="CAKXAJ010018511">
    <property type="protein sequence ID" value="CAH2217769.1"/>
    <property type="molecule type" value="Genomic_DNA"/>
</dbReference>
<name>A0A8S4QQX2_9NEOP</name>
<comment type="subcellular location">
    <subcellularLocation>
        <location evidence="1">Membrane</location>
    </subcellularLocation>
</comment>
<feature type="compositionally biased region" description="Basic and acidic residues" evidence="7">
    <location>
        <begin position="408"/>
        <end position="428"/>
    </location>
</feature>
<protein>
    <submittedName>
        <fullName evidence="8">Jg2122 protein</fullName>
    </submittedName>
</protein>
<dbReference type="GO" id="GO:0005640">
    <property type="term" value="C:nuclear outer membrane"/>
    <property type="evidence" value="ECO:0007669"/>
    <property type="project" value="TreeGrafter"/>
</dbReference>
<dbReference type="Proteomes" id="UP000838756">
    <property type="component" value="Unassembled WGS sequence"/>
</dbReference>
<reference evidence="8" key="1">
    <citation type="submission" date="2022-03" db="EMBL/GenBank/DDBJ databases">
        <authorList>
            <person name="Lindestad O."/>
        </authorList>
    </citation>
    <scope>NUCLEOTIDE SEQUENCE</scope>
</reference>
<evidence type="ECO:0000256" key="7">
    <source>
        <dbReference type="SAM" id="MobiDB-lite"/>
    </source>
</evidence>
<proteinExistence type="predicted"/>